<organism evidence="3 4">
    <name type="scientific">Limihaloglobus sulfuriphilus</name>
    <dbReference type="NCBI Taxonomy" id="1851148"/>
    <lineage>
        <taxon>Bacteria</taxon>
        <taxon>Pseudomonadati</taxon>
        <taxon>Planctomycetota</taxon>
        <taxon>Phycisphaerae</taxon>
        <taxon>Sedimentisphaerales</taxon>
        <taxon>Sedimentisphaeraceae</taxon>
        <taxon>Limihaloglobus</taxon>
    </lineage>
</organism>
<keyword evidence="4" id="KW-1185">Reference proteome</keyword>
<keyword evidence="2" id="KW-0732">Signal</keyword>
<gene>
    <name evidence="3" type="ORF">SMSP2_01751</name>
</gene>
<feature type="signal peptide" evidence="2">
    <location>
        <begin position="1"/>
        <end position="22"/>
    </location>
</feature>
<protein>
    <recommendedName>
        <fullName evidence="5">Beta-xylosidase</fullName>
    </recommendedName>
</protein>
<dbReference type="Gene3D" id="2.115.10.20">
    <property type="entry name" value="Glycosyl hydrolase domain, family 43"/>
    <property type="match status" value="2"/>
</dbReference>
<sequence length="414" mass="46530" precursor="true">MGKCAKYALKAAVIAICVVSTAAAMSSRPQRPFTEFKKNPDDRPVISSGSNGRPTFMSDPVVIKDKEGYHAFFSNFYIKKNGQYWISFDPQNQDAYKMDDFVGSIAYAFSSDQGLSWTLRQTPCLMPGPQAWCDDVLETPSVIKDGDRLVMFYSALGSRNGRKFLSRYQIGGATLKLNGKTIREKLLDESIQFTKIKQPVVPHNTSIIHHDNNTQEPSVVLKDGRFELFYIGLTLQKPDEQIPGVPGQGIKKVALYKAVFDKDLNLILAADDALINGANITEVHYHDGAYHVFSTQSPSWFSNYPGKAEGLDKFHYDESITYYHSAEGQSWSKPQTILEKGTENSFDSWGIMAPTVVFENDRLVMFYTAWQLGNQTMTPLPADGRYGLRRGQEQTIWGTMGRAEATYNPRAWEN</sequence>
<reference evidence="4" key="1">
    <citation type="submission" date="2017-02" db="EMBL/GenBank/DDBJ databases">
        <title>Comparative genomics and description of representatives of a novel lineage of planctomycetes thriving in anoxic sediments.</title>
        <authorList>
            <person name="Spring S."/>
            <person name="Bunk B."/>
            <person name="Sproer C."/>
        </authorList>
    </citation>
    <scope>NUCLEOTIDE SEQUENCE [LARGE SCALE GENOMIC DNA]</scope>
    <source>
        <strain evidence="4">SM-Chi-D1</strain>
    </source>
</reference>
<dbReference type="RefSeq" id="WP_146683561.1">
    <property type="nucleotide sequence ID" value="NZ_CP019646.1"/>
</dbReference>
<feature type="chain" id="PRO_5012591613" description="Beta-xylosidase" evidence="2">
    <location>
        <begin position="23"/>
        <end position="414"/>
    </location>
</feature>
<dbReference type="EMBL" id="CP019646">
    <property type="protein sequence ID" value="AQQ71378.1"/>
    <property type="molecule type" value="Genomic_DNA"/>
</dbReference>
<dbReference type="InterPro" id="IPR023296">
    <property type="entry name" value="Glyco_hydro_beta-prop_sf"/>
</dbReference>
<dbReference type="AlphaFoldDB" id="A0A1Q2MFP8"/>
<evidence type="ECO:0000313" key="4">
    <source>
        <dbReference type="Proteomes" id="UP000188181"/>
    </source>
</evidence>
<proteinExistence type="predicted"/>
<dbReference type="KEGG" id="pbas:SMSP2_01751"/>
<accession>A0A1Q2MFP8</accession>
<evidence type="ECO:0000313" key="3">
    <source>
        <dbReference type="EMBL" id="AQQ71378.1"/>
    </source>
</evidence>
<evidence type="ECO:0000256" key="2">
    <source>
        <dbReference type="SAM" id="SignalP"/>
    </source>
</evidence>
<dbReference type="SUPFAM" id="SSF75005">
    <property type="entry name" value="Arabinanase/levansucrase/invertase"/>
    <property type="match status" value="2"/>
</dbReference>
<feature type="compositionally biased region" description="Basic and acidic residues" evidence="1">
    <location>
        <begin position="34"/>
        <end position="44"/>
    </location>
</feature>
<dbReference type="Proteomes" id="UP000188181">
    <property type="component" value="Chromosome"/>
</dbReference>
<evidence type="ECO:0000256" key="1">
    <source>
        <dbReference type="SAM" id="MobiDB-lite"/>
    </source>
</evidence>
<evidence type="ECO:0008006" key="5">
    <source>
        <dbReference type="Google" id="ProtNLM"/>
    </source>
</evidence>
<feature type="region of interest" description="Disordered" evidence="1">
    <location>
        <begin position="30"/>
        <end position="53"/>
    </location>
</feature>
<name>A0A1Q2MFP8_9BACT</name>
<dbReference type="OrthoDB" id="839202at2"/>